<reference evidence="1 2" key="1">
    <citation type="submission" date="2018-06" db="EMBL/GenBank/DDBJ databases">
        <authorList>
            <consortium name="Pathogen Informatics"/>
            <person name="Doyle S."/>
        </authorList>
    </citation>
    <scope>NUCLEOTIDE SEQUENCE [LARGE SCALE GENOMIC DNA]</scope>
    <source>
        <strain evidence="1 2">NCTC13291</strain>
    </source>
</reference>
<dbReference type="AlphaFoldDB" id="A0A379PQS6"/>
<protein>
    <submittedName>
        <fullName evidence="1">Uncharacterized protein</fullName>
    </submittedName>
</protein>
<name>A0A379PQS6_9PROT</name>
<organism evidence="1 2">
    <name type="scientific">Roseomonas mucosa</name>
    <dbReference type="NCBI Taxonomy" id="207340"/>
    <lineage>
        <taxon>Bacteria</taxon>
        <taxon>Pseudomonadati</taxon>
        <taxon>Pseudomonadota</taxon>
        <taxon>Alphaproteobacteria</taxon>
        <taxon>Acetobacterales</taxon>
        <taxon>Roseomonadaceae</taxon>
        <taxon>Roseomonas</taxon>
    </lineage>
</organism>
<evidence type="ECO:0000313" key="1">
    <source>
        <dbReference type="EMBL" id="SUE95459.1"/>
    </source>
</evidence>
<evidence type="ECO:0000313" key="2">
    <source>
        <dbReference type="Proteomes" id="UP000254919"/>
    </source>
</evidence>
<dbReference type="RefSeq" id="WP_027297359.1">
    <property type="nucleotide sequence ID" value="NZ_CBCSHT010000052.1"/>
</dbReference>
<accession>A0A379PQS6</accession>
<proteinExistence type="predicted"/>
<dbReference type="EMBL" id="UGVN01000003">
    <property type="protein sequence ID" value="SUE95459.1"/>
    <property type="molecule type" value="Genomic_DNA"/>
</dbReference>
<dbReference type="Proteomes" id="UP000254919">
    <property type="component" value="Unassembled WGS sequence"/>
</dbReference>
<gene>
    <name evidence="1" type="ORF">NCTC13291_04346</name>
</gene>
<sequence>MRFPPLLLSSHTSSWGGAACRERRATKVDPAPVPDIPCRFCGALAAGRQEWFHLNGDEADAAPGNLAVACTLCHLTQHLDTAAAEGSATLIWLPEMSQQALFAVARAAQLSLLEAGDDPTLDILPRRESPATIAAWRALTAFRARQAICASKLLTHDPAVLGAALLGLAPRAYQDRAYLLGGVRLLPLGRMPRGKEDIYPDLLRAWGAPRMIHHRPEAA</sequence>
<dbReference type="PROSITE" id="PS51257">
    <property type="entry name" value="PROKAR_LIPOPROTEIN"/>
    <property type="match status" value="1"/>
</dbReference>